<keyword evidence="8" id="KW-1185">Reference proteome</keyword>
<dbReference type="Pfam" id="PF00326">
    <property type="entry name" value="Peptidase_S9"/>
    <property type="match status" value="1"/>
</dbReference>
<reference evidence="5 8" key="2">
    <citation type="submission" date="2020-08" db="EMBL/GenBank/DDBJ databases">
        <title>Genome public.</title>
        <authorList>
            <person name="Liu C."/>
            <person name="Sun Q."/>
        </authorList>
    </citation>
    <scope>NUCLEOTIDE SEQUENCE [LARGE SCALE GENOMIC DNA]</scope>
    <source>
        <strain evidence="5 8">426_9</strain>
    </source>
</reference>
<evidence type="ECO:0000256" key="1">
    <source>
        <dbReference type="ARBA" id="ARBA00022801"/>
    </source>
</evidence>
<dbReference type="AlphaFoldDB" id="A0A3D8HJK4"/>
<dbReference type="Proteomes" id="UP000256321">
    <property type="component" value="Unassembled WGS sequence"/>
</dbReference>
<dbReference type="PANTHER" id="PTHR42776">
    <property type="entry name" value="SERINE PEPTIDASE S9 FAMILY MEMBER"/>
    <property type="match status" value="1"/>
</dbReference>
<protein>
    <submittedName>
        <fullName evidence="6">S9 family peptidase</fullName>
    </submittedName>
</protein>
<dbReference type="SUPFAM" id="SSF82171">
    <property type="entry name" value="DPP6 N-terminal domain-like"/>
    <property type="match status" value="1"/>
</dbReference>
<accession>A0A3D8HJK4</accession>
<evidence type="ECO:0000313" key="8">
    <source>
        <dbReference type="Proteomes" id="UP000629596"/>
    </source>
</evidence>
<organism evidence="6 7">
    <name type="scientific">Parabacteroides acidifaciens</name>
    <dbReference type="NCBI Taxonomy" id="2290935"/>
    <lineage>
        <taxon>Bacteria</taxon>
        <taxon>Pseudomonadati</taxon>
        <taxon>Bacteroidota</taxon>
        <taxon>Bacteroidia</taxon>
        <taxon>Bacteroidales</taxon>
        <taxon>Tannerellaceae</taxon>
        <taxon>Parabacteroides</taxon>
    </lineage>
</organism>
<dbReference type="InterPro" id="IPR029058">
    <property type="entry name" value="AB_hydrolase_fold"/>
</dbReference>
<evidence type="ECO:0000313" key="6">
    <source>
        <dbReference type="EMBL" id="RDU51164.1"/>
    </source>
</evidence>
<dbReference type="GO" id="GO:0006508">
    <property type="term" value="P:proteolysis"/>
    <property type="evidence" value="ECO:0007669"/>
    <property type="project" value="InterPro"/>
</dbReference>
<evidence type="ECO:0000313" key="7">
    <source>
        <dbReference type="Proteomes" id="UP000256321"/>
    </source>
</evidence>
<dbReference type="Gene3D" id="2.120.10.30">
    <property type="entry name" value="TolB, C-terminal domain"/>
    <property type="match status" value="1"/>
</dbReference>
<dbReference type="SUPFAM" id="SSF53474">
    <property type="entry name" value="alpha/beta-Hydrolases"/>
    <property type="match status" value="1"/>
</dbReference>
<evidence type="ECO:0000259" key="4">
    <source>
        <dbReference type="Pfam" id="PF08450"/>
    </source>
</evidence>
<evidence type="ECO:0000313" key="5">
    <source>
        <dbReference type="EMBL" id="MBC8600216.1"/>
    </source>
</evidence>
<dbReference type="Pfam" id="PF08450">
    <property type="entry name" value="SGL"/>
    <property type="match status" value="1"/>
</dbReference>
<comment type="caution">
    <text evidence="6">The sequence shown here is derived from an EMBL/GenBank/DDBJ whole genome shotgun (WGS) entry which is preliminary data.</text>
</comment>
<sequence length="830" mass="93286">MNQKIKLIPVLLFSAFAAQAADDVKVMQYLHAGPVPVNKPILTDSLNVNGKPFEAKNLVKSTVPFDRALSNATVIDADTAGLITVPAPEKGYALHLYSFYLNSDRYTKGSLEVSGPGTFEVFVNNKLVGATSELTLEPHRYEVVVKYLTAETDTCPSTLKALFKSEEEAQVTASLDPEKRYTSRDILEGTQFRGTSVSPNGKYVLVKYYTRMEGGKSEQYAQLRDAATGRVLLQDKGFILSADWMPTSNKMYFTRTGLNGSELVTVDPATMQEEVLAENLPEGSFSFTPDEKTLLYTIQEEGPKDGPDMLRILEPNDRLPGFRNRYFIWRYDLQTGLYEQLTYGHNNTFINDVSADSRYLLFSTSEQDYTALPSSSNSMYKLDLQTMAVDTLWEGAKYINAATFSPDGKQLLVFGSGNAFDNIGLNIQEGQISNTYDGQIFLYDPATRKAKALTKDFNPNVTTAQWSKYDGQIYMLTEDQDYQRVYTCNPANGKIRRIDLPEDVIYNYSLAEAAPVMYYYGQSVSNANRLYCYNTKSNKNQLIYDLSADKLKDVKFGEVHDWNFTSADGTVIQGRYYLPPNFDAAKKYPMIVYYYGGTSPTNRALEFSYSMHMYAALGYVVYTLNPSGTTGFGQEFAARHVNAWGTKTADEIIQGTEQFCKEHSFVNPKKIGCAGASYGGFMTQYLQTKTDLFAAAVSHAGISALSSYWGEGYWGYGYCSVANTGTYPWNNPEFFTRHSPLFNADKIKTPLLLLHGNADTNVPIGESIQMFLALKILGKTVEFVQVDGENHGVADYKKRLEWQNTIFAWFAKYLKDEPQWWDALYPERHL</sequence>
<keyword evidence="2" id="KW-0732">Signal</keyword>
<dbReference type="InterPro" id="IPR011042">
    <property type="entry name" value="6-blade_b-propeller_TolB-like"/>
</dbReference>
<dbReference type="EMBL" id="JACRTI010000001">
    <property type="protein sequence ID" value="MBC8600216.1"/>
    <property type="molecule type" value="Genomic_DNA"/>
</dbReference>
<keyword evidence="1" id="KW-0378">Hydrolase</keyword>
<name>A0A3D8HJK4_9BACT</name>
<feature type="domain" description="SMP-30/Gluconolactonase/LRE-like region" evidence="4">
    <location>
        <begin position="244"/>
        <end position="519"/>
    </location>
</feature>
<gene>
    <name evidence="6" type="ORF">DWU89_00600</name>
    <name evidence="5" type="ORF">H8784_00590</name>
</gene>
<evidence type="ECO:0000256" key="2">
    <source>
        <dbReference type="SAM" id="SignalP"/>
    </source>
</evidence>
<feature type="chain" id="PRO_5017715771" evidence="2">
    <location>
        <begin position="21"/>
        <end position="830"/>
    </location>
</feature>
<evidence type="ECO:0000259" key="3">
    <source>
        <dbReference type="Pfam" id="PF00326"/>
    </source>
</evidence>
<dbReference type="InterPro" id="IPR013658">
    <property type="entry name" value="SGL"/>
</dbReference>
<dbReference type="Proteomes" id="UP000629596">
    <property type="component" value="Unassembled WGS sequence"/>
</dbReference>
<reference evidence="6 7" key="1">
    <citation type="submission" date="2018-07" db="EMBL/GenBank/DDBJ databases">
        <title>Parabacteroides acidifaciens nov. sp., isolated from human feces.</title>
        <authorList>
            <person name="Wang Y.J."/>
        </authorList>
    </citation>
    <scope>NUCLEOTIDE SEQUENCE [LARGE SCALE GENOMIC DNA]</scope>
    <source>
        <strain evidence="6 7">426-9</strain>
    </source>
</reference>
<feature type="signal peptide" evidence="2">
    <location>
        <begin position="1"/>
        <end position="20"/>
    </location>
</feature>
<dbReference type="InterPro" id="IPR001375">
    <property type="entry name" value="Peptidase_S9_cat"/>
</dbReference>
<dbReference type="RefSeq" id="WP_115497758.1">
    <property type="nucleotide sequence ID" value="NZ_JACRTI010000001.1"/>
</dbReference>
<dbReference type="EMBL" id="QREV01000001">
    <property type="protein sequence ID" value="RDU51164.1"/>
    <property type="molecule type" value="Genomic_DNA"/>
</dbReference>
<dbReference type="Gene3D" id="3.40.50.1820">
    <property type="entry name" value="alpha/beta hydrolase"/>
    <property type="match status" value="1"/>
</dbReference>
<dbReference type="GO" id="GO:0004252">
    <property type="term" value="F:serine-type endopeptidase activity"/>
    <property type="evidence" value="ECO:0007669"/>
    <property type="project" value="TreeGrafter"/>
</dbReference>
<proteinExistence type="predicted"/>
<feature type="domain" description="Peptidase S9 prolyl oligopeptidase catalytic" evidence="3">
    <location>
        <begin position="606"/>
        <end position="816"/>
    </location>
</feature>
<dbReference type="PANTHER" id="PTHR42776:SF27">
    <property type="entry name" value="DIPEPTIDYL PEPTIDASE FAMILY MEMBER 6"/>
    <property type="match status" value="1"/>
</dbReference>